<evidence type="ECO:0000256" key="2">
    <source>
        <dbReference type="SAM" id="Phobius"/>
    </source>
</evidence>
<name>A0A6G6CWA3_LEPPA</name>
<dbReference type="SMART" id="SM00208">
    <property type="entry name" value="TNFR"/>
    <property type="match status" value="4"/>
</dbReference>
<dbReference type="PRINTS" id="PR01680">
    <property type="entry name" value="TNFACTORR6"/>
</dbReference>
<feature type="disulfide bond" evidence="1">
    <location>
        <begin position="66"/>
        <end position="81"/>
    </location>
</feature>
<keyword evidence="2" id="KW-0812">Transmembrane</keyword>
<dbReference type="PANTHER" id="PTHR46838">
    <property type="entry name" value="TUMOR NECROSIS FACTOR RECEPTOR SUPERFAMILY MEMBER 14"/>
    <property type="match status" value="1"/>
</dbReference>
<proteinExistence type="evidence at transcript level"/>
<gene>
    <name evidence="5" type="primary">TNFRSF14</name>
</gene>
<dbReference type="GO" id="GO:2000406">
    <property type="term" value="P:positive regulation of T cell migration"/>
    <property type="evidence" value="ECO:0007669"/>
    <property type="project" value="TreeGrafter"/>
</dbReference>
<dbReference type="PROSITE" id="PS00652">
    <property type="entry name" value="TNFR_NGFR_1"/>
    <property type="match status" value="1"/>
</dbReference>
<dbReference type="GO" id="GO:0006915">
    <property type="term" value="P:apoptotic process"/>
    <property type="evidence" value="ECO:0007669"/>
    <property type="project" value="InterPro"/>
</dbReference>
<organism evidence="5">
    <name type="scientific">Lepidosiren paradoxus</name>
    <name type="common">South American lungfish</name>
    <dbReference type="NCBI Taxonomy" id="7883"/>
    <lineage>
        <taxon>Eukaryota</taxon>
        <taxon>Metazoa</taxon>
        <taxon>Chordata</taxon>
        <taxon>Craniata</taxon>
        <taxon>Vertebrata</taxon>
        <taxon>Euteleostomi</taxon>
        <taxon>Dipnomorpha</taxon>
        <taxon>Ceratodontiformes</taxon>
        <taxon>Lepidosirenoidei</taxon>
        <taxon>Lepidosirenidae</taxon>
        <taxon>Lepidosiren</taxon>
    </lineage>
</organism>
<reference evidence="5" key="1">
    <citation type="submission" date="2019-10" db="EMBL/GenBank/DDBJ databases">
        <authorList>
            <person name="Heimroth R.D."/>
        </authorList>
    </citation>
    <scope>NUCLEOTIDE SEQUENCE</scope>
</reference>
<dbReference type="InterPro" id="IPR001368">
    <property type="entry name" value="TNFR/NGFR_Cys_rich_reg"/>
</dbReference>
<dbReference type="GO" id="GO:0004888">
    <property type="term" value="F:transmembrane signaling receptor activity"/>
    <property type="evidence" value="ECO:0007669"/>
    <property type="project" value="InterPro"/>
</dbReference>
<sequence length="295" mass="32472">MVLLDNYSAGTVILQIILLVKLALGDVCDSIEYRIEQSCCLMCHPGSHVQKHCTVGDRDNTQCDNCTVGTYMDHPNGMTECFKCHICDADLGMEVKRNCSKTRDTVCDCIRDHYCIDLKEEGCGTCKKYKKCVAGEKVKRQGTRVDDVVCEDCPAGTFSDMEMATNCTKWKNCAELGLIGVLSGNMTSDVICEEDPASNHLSYTVATAVTVVILIILLGTVVCCYYKKRPTVKAIICSHCLPGSTVAENEQANARYELATLNVNEQANARYELATLNVNEQANARYELATLNVND</sequence>
<keyword evidence="3" id="KW-0732">Signal</keyword>
<feature type="chain" id="PRO_5026151051" evidence="3">
    <location>
        <begin position="26"/>
        <end position="295"/>
    </location>
</feature>
<dbReference type="Pfam" id="PF00020">
    <property type="entry name" value="TNFR_c6"/>
    <property type="match status" value="1"/>
</dbReference>
<evidence type="ECO:0000256" key="3">
    <source>
        <dbReference type="SAM" id="SignalP"/>
    </source>
</evidence>
<keyword evidence="1" id="KW-1015">Disulfide bond</keyword>
<dbReference type="InterPro" id="IPR008063">
    <property type="entry name" value="Fas_rcpt"/>
</dbReference>
<dbReference type="Gene3D" id="2.10.50.10">
    <property type="entry name" value="Tumor Necrosis Factor Receptor, subunit A, domain 2"/>
    <property type="match status" value="3"/>
</dbReference>
<accession>A0A6G6CWA3</accession>
<dbReference type="GO" id="GO:0050829">
    <property type="term" value="P:defense response to Gram-negative bacterium"/>
    <property type="evidence" value="ECO:0007669"/>
    <property type="project" value="TreeGrafter"/>
</dbReference>
<comment type="caution">
    <text evidence="1">Lacks conserved residue(s) required for the propagation of feature annotation.</text>
</comment>
<evidence type="ECO:0000259" key="4">
    <source>
        <dbReference type="PROSITE" id="PS50050"/>
    </source>
</evidence>
<feature type="domain" description="TNFR-Cys" evidence="4">
    <location>
        <begin position="65"/>
        <end position="107"/>
    </location>
</feature>
<feature type="transmembrane region" description="Helical" evidence="2">
    <location>
        <begin position="201"/>
        <end position="226"/>
    </location>
</feature>
<dbReference type="PROSITE" id="PS50050">
    <property type="entry name" value="TNFR_NGFR_2"/>
    <property type="match status" value="1"/>
</dbReference>
<evidence type="ECO:0000313" key="5">
    <source>
        <dbReference type="EMBL" id="QIE07176.1"/>
    </source>
</evidence>
<keyword evidence="2" id="KW-1133">Transmembrane helix</keyword>
<evidence type="ECO:0000256" key="1">
    <source>
        <dbReference type="PROSITE-ProRule" id="PRU00206"/>
    </source>
</evidence>
<dbReference type="SUPFAM" id="SSF57586">
    <property type="entry name" value="TNF receptor-like"/>
    <property type="match status" value="2"/>
</dbReference>
<protein>
    <submittedName>
        <fullName evidence="5">TNFRSF14</fullName>
    </submittedName>
</protein>
<feature type="signal peptide" evidence="3">
    <location>
        <begin position="1"/>
        <end position="25"/>
    </location>
</feature>
<keyword evidence="2" id="KW-0472">Membrane</keyword>
<dbReference type="GO" id="GO:0007165">
    <property type="term" value="P:signal transduction"/>
    <property type="evidence" value="ECO:0007669"/>
    <property type="project" value="InterPro"/>
</dbReference>
<dbReference type="GO" id="GO:0002720">
    <property type="term" value="P:positive regulation of cytokine production involved in immune response"/>
    <property type="evidence" value="ECO:0007669"/>
    <property type="project" value="TreeGrafter"/>
</dbReference>
<dbReference type="GO" id="GO:0050830">
    <property type="term" value="P:defense response to Gram-positive bacterium"/>
    <property type="evidence" value="ECO:0007669"/>
    <property type="project" value="TreeGrafter"/>
</dbReference>
<dbReference type="GO" id="GO:0006955">
    <property type="term" value="P:immune response"/>
    <property type="evidence" value="ECO:0007669"/>
    <property type="project" value="InterPro"/>
</dbReference>
<feature type="repeat" description="TNFR-Cys" evidence="1">
    <location>
        <begin position="65"/>
        <end position="107"/>
    </location>
</feature>
<dbReference type="GO" id="GO:0046642">
    <property type="term" value="P:negative regulation of alpha-beta T cell proliferation"/>
    <property type="evidence" value="ECO:0007669"/>
    <property type="project" value="TreeGrafter"/>
</dbReference>
<dbReference type="PANTHER" id="PTHR46838:SF1">
    <property type="entry name" value="TUMOR NECROSIS FACTOR RECEPTOR SUPERFAMILY MEMBER 14"/>
    <property type="match status" value="1"/>
</dbReference>
<dbReference type="FunFam" id="2.10.50.10:FF:000009">
    <property type="entry name" value="Tumor necrosis factor receptor superfamily member 14"/>
    <property type="match status" value="1"/>
</dbReference>
<dbReference type="GO" id="GO:0009897">
    <property type="term" value="C:external side of plasma membrane"/>
    <property type="evidence" value="ECO:0007669"/>
    <property type="project" value="TreeGrafter"/>
</dbReference>
<dbReference type="EMBL" id="MN536233">
    <property type="protein sequence ID" value="QIE07176.1"/>
    <property type="molecule type" value="mRNA"/>
</dbReference>
<dbReference type="AlphaFoldDB" id="A0A6G6CWA3"/>